<evidence type="ECO:0000313" key="7">
    <source>
        <dbReference type="EMBL" id="SFI77828.1"/>
    </source>
</evidence>
<dbReference type="InterPro" id="IPR007627">
    <property type="entry name" value="RNA_pol_sigma70_r2"/>
</dbReference>
<dbReference type="Pfam" id="PF04542">
    <property type="entry name" value="Sigma70_r2"/>
    <property type="match status" value="1"/>
</dbReference>
<dbReference type="STRING" id="1576369.SAMN05421753_11290"/>
<dbReference type="PANTHER" id="PTHR43133">
    <property type="entry name" value="RNA POLYMERASE ECF-TYPE SIGMA FACTO"/>
    <property type="match status" value="1"/>
</dbReference>
<name>A0A1I3KZR9_9PLAN</name>
<dbReference type="GO" id="GO:0006352">
    <property type="term" value="P:DNA-templated transcription initiation"/>
    <property type="evidence" value="ECO:0007669"/>
    <property type="project" value="InterPro"/>
</dbReference>
<evidence type="ECO:0000256" key="4">
    <source>
        <dbReference type="ARBA" id="ARBA00023163"/>
    </source>
</evidence>
<feature type="domain" description="RNA polymerase sigma factor 70 region 4 type 2" evidence="6">
    <location>
        <begin position="108"/>
        <end position="160"/>
    </location>
</feature>
<proteinExistence type="inferred from homology"/>
<dbReference type="GO" id="GO:0003677">
    <property type="term" value="F:DNA binding"/>
    <property type="evidence" value="ECO:0007669"/>
    <property type="project" value="InterPro"/>
</dbReference>
<dbReference type="PANTHER" id="PTHR43133:SF51">
    <property type="entry name" value="RNA POLYMERASE SIGMA FACTOR"/>
    <property type="match status" value="1"/>
</dbReference>
<keyword evidence="8" id="KW-1185">Reference proteome</keyword>
<keyword evidence="3" id="KW-0731">Sigma factor</keyword>
<dbReference type="InterPro" id="IPR013249">
    <property type="entry name" value="RNA_pol_sigma70_r4_t2"/>
</dbReference>
<sequence length="177" mass="20339">MELARRCLAGDAAALREFVQAYQQQVFALCYRMLGHRQDAEDTAQDSLVRALKYLRTWDSTQPLTPWVMKIAANRCRTAMGKRARLPVSTEVDYRASTANDDRFALGEELQLALEVLQEQQRTCFVLFYQQELSIAEIGEIMQTPAGTIKTWLHRSRKLLAQRLRERGLAPDREPPI</sequence>
<dbReference type="InterPro" id="IPR036388">
    <property type="entry name" value="WH-like_DNA-bd_sf"/>
</dbReference>
<dbReference type="AlphaFoldDB" id="A0A1I3KZR9"/>
<dbReference type="Pfam" id="PF08281">
    <property type="entry name" value="Sigma70_r4_2"/>
    <property type="match status" value="1"/>
</dbReference>
<dbReference type="SUPFAM" id="SSF88659">
    <property type="entry name" value="Sigma3 and sigma4 domains of RNA polymerase sigma factors"/>
    <property type="match status" value="1"/>
</dbReference>
<keyword evidence="2" id="KW-0805">Transcription regulation</keyword>
<dbReference type="SUPFAM" id="SSF88946">
    <property type="entry name" value="Sigma2 domain of RNA polymerase sigma factors"/>
    <property type="match status" value="1"/>
</dbReference>
<feature type="domain" description="RNA polymerase sigma-70 region 2" evidence="5">
    <location>
        <begin position="18"/>
        <end position="85"/>
    </location>
</feature>
<accession>A0A1I3KZR9</accession>
<evidence type="ECO:0000259" key="5">
    <source>
        <dbReference type="Pfam" id="PF04542"/>
    </source>
</evidence>
<evidence type="ECO:0000313" key="8">
    <source>
        <dbReference type="Proteomes" id="UP000199518"/>
    </source>
</evidence>
<reference evidence="8" key="1">
    <citation type="submission" date="2016-10" db="EMBL/GenBank/DDBJ databases">
        <authorList>
            <person name="Varghese N."/>
            <person name="Submissions S."/>
        </authorList>
    </citation>
    <scope>NUCLEOTIDE SEQUENCE [LARGE SCALE GENOMIC DNA]</scope>
    <source>
        <strain evidence="8">DSM 26348</strain>
    </source>
</reference>
<dbReference type="RefSeq" id="WP_245764634.1">
    <property type="nucleotide sequence ID" value="NZ_FOQD01000012.1"/>
</dbReference>
<comment type="similarity">
    <text evidence="1">Belongs to the sigma-70 factor family. ECF subfamily.</text>
</comment>
<protein>
    <submittedName>
        <fullName evidence="7">RNA polymerase sigma-70 factor, ECF subfamily</fullName>
    </submittedName>
</protein>
<dbReference type="CDD" id="cd06171">
    <property type="entry name" value="Sigma70_r4"/>
    <property type="match status" value="1"/>
</dbReference>
<dbReference type="InterPro" id="IPR013325">
    <property type="entry name" value="RNA_pol_sigma_r2"/>
</dbReference>
<dbReference type="Gene3D" id="1.10.10.10">
    <property type="entry name" value="Winged helix-like DNA-binding domain superfamily/Winged helix DNA-binding domain"/>
    <property type="match status" value="1"/>
</dbReference>
<dbReference type="InterPro" id="IPR013324">
    <property type="entry name" value="RNA_pol_sigma_r3/r4-like"/>
</dbReference>
<dbReference type="EMBL" id="FOQD01000012">
    <property type="protein sequence ID" value="SFI77828.1"/>
    <property type="molecule type" value="Genomic_DNA"/>
</dbReference>
<dbReference type="GO" id="GO:0016987">
    <property type="term" value="F:sigma factor activity"/>
    <property type="evidence" value="ECO:0007669"/>
    <property type="project" value="UniProtKB-KW"/>
</dbReference>
<gene>
    <name evidence="7" type="ORF">SAMN05421753_11290</name>
</gene>
<keyword evidence="4" id="KW-0804">Transcription</keyword>
<organism evidence="7 8">
    <name type="scientific">Planctomicrobium piriforme</name>
    <dbReference type="NCBI Taxonomy" id="1576369"/>
    <lineage>
        <taxon>Bacteria</taxon>
        <taxon>Pseudomonadati</taxon>
        <taxon>Planctomycetota</taxon>
        <taxon>Planctomycetia</taxon>
        <taxon>Planctomycetales</taxon>
        <taxon>Planctomycetaceae</taxon>
        <taxon>Planctomicrobium</taxon>
    </lineage>
</organism>
<dbReference type="InterPro" id="IPR039425">
    <property type="entry name" value="RNA_pol_sigma-70-like"/>
</dbReference>
<dbReference type="InterPro" id="IPR014284">
    <property type="entry name" value="RNA_pol_sigma-70_dom"/>
</dbReference>
<evidence type="ECO:0000256" key="1">
    <source>
        <dbReference type="ARBA" id="ARBA00010641"/>
    </source>
</evidence>
<evidence type="ECO:0000259" key="6">
    <source>
        <dbReference type="Pfam" id="PF08281"/>
    </source>
</evidence>
<dbReference type="Proteomes" id="UP000199518">
    <property type="component" value="Unassembled WGS sequence"/>
</dbReference>
<evidence type="ECO:0000256" key="2">
    <source>
        <dbReference type="ARBA" id="ARBA00023015"/>
    </source>
</evidence>
<evidence type="ECO:0000256" key="3">
    <source>
        <dbReference type="ARBA" id="ARBA00023082"/>
    </source>
</evidence>
<dbReference type="Gene3D" id="1.10.1740.10">
    <property type="match status" value="1"/>
</dbReference>
<dbReference type="NCBIfam" id="TIGR02937">
    <property type="entry name" value="sigma70-ECF"/>
    <property type="match status" value="1"/>
</dbReference>